<evidence type="ECO:0000313" key="2">
    <source>
        <dbReference type="EMBL" id="ORY68128.1"/>
    </source>
</evidence>
<organism evidence="2 3">
    <name type="scientific">Neocallimastix californiae</name>
    <dbReference type="NCBI Taxonomy" id="1754190"/>
    <lineage>
        <taxon>Eukaryota</taxon>
        <taxon>Fungi</taxon>
        <taxon>Fungi incertae sedis</taxon>
        <taxon>Chytridiomycota</taxon>
        <taxon>Chytridiomycota incertae sedis</taxon>
        <taxon>Neocallimastigomycetes</taxon>
        <taxon>Neocallimastigales</taxon>
        <taxon>Neocallimastigaceae</taxon>
        <taxon>Neocallimastix</taxon>
    </lineage>
</organism>
<evidence type="ECO:0000256" key="1">
    <source>
        <dbReference type="SAM" id="MobiDB-lite"/>
    </source>
</evidence>
<dbReference type="InterPro" id="IPR000801">
    <property type="entry name" value="Esterase-like"/>
</dbReference>
<dbReference type="STRING" id="1754190.A0A1Y2E978"/>
<dbReference type="Gene3D" id="3.40.50.1820">
    <property type="entry name" value="alpha/beta hydrolase"/>
    <property type="match status" value="1"/>
</dbReference>
<dbReference type="InterPro" id="IPR029058">
    <property type="entry name" value="AB_hydrolase_fold"/>
</dbReference>
<sequence length="317" mass="35655">MNILEKLAVNYLPEGIDQRSNDVDYPEVIKTTYYSNTTQSERKVDIVLPVNYKENKKYPVFYYLHGIFVDPDYMLQEELGTIPIYGNLLHKGLAKEMIIVIPDQYAPLKGHEFPAELNQDYYDGYDNFINDLVNDLMPFIAENFRIRTGRENTAIGGFSFGGRNSLYIGYVRSDLFGYVGALSPAPGVTPGEDQWSNHKGLLSEDELVAKIPPIVTFISGGTNDPAVGTFPKQYSEILTRNRQKHVYLSIPNGEHDPFSNKVGYLNFVMSLFGNLKNIDDSESESDGSESDGSESDVNEVDVNEVDVNEVDVNENDE</sequence>
<keyword evidence="2" id="KW-0378">Hydrolase</keyword>
<keyword evidence="3" id="KW-1185">Reference proteome</keyword>
<accession>A0A1Y2E978</accession>
<dbReference type="GO" id="GO:0016787">
    <property type="term" value="F:hydrolase activity"/>
    <property type="evidence" value="ECO:0007669"/>
    <property type="project" value="UniProtKB-KW"/>
</dbReference>
<dbReference type="OrthoDB" id="2107086at2759"/>
<dbReference type="Proteomes" id="UP000193920">
    <property type="component" value="Unassembled WGS sequence"/>
</dbReference>
<reference evidence="2 3" key="1">
    <citation type="submission" date="2016-08" db="EMBL/GenBank/DDBJ databases">
        <title>A Parts List for Fungal Cellulosomes Revealed by Comparative Genomics.</title>
        <authorList>
            <consortium name="DOE Joint Genome Institute"/>
            <person name="Haitjema C.H."/>
            <person name="Gilmore S.P."/>
            <person name="Henske J.K."/>
            <person name="Solomon K.V."/>
            <person name="De Groot R."/>
            <person name="Kuo A."/>
            <person name="Mondo S.J."/>
            <person name="Salamov A.A."/>
            <person name="Labutti K."/>
            <person name="Zhao Z."/>
            <person name="Chiniquy J."/>
            <person name="Barry K."/>
            <person name="Brewer H.M."/>
            <person name="Purvine S.O."/>
            <person name="Wright A.T."/>
            <person name="Boxma B."/>
            <person name="Van Alen T."/>
            <person name="Hackstein J.H."/>
            <person name="Baker S.E."/>
            <person name="Grigoriev I.V."/>
            <person name="O'Malley M.A."/>
        </authorList>
    </citation>
    <scope>NUCLEOTIDE SEQUENCE [LARGE SCALE GENOMIC DNA]</scope>
    <source>
        <strain evidence="2 3">G1</strain>
    </source>
</reference>
<dbReference type="GO" id="GO:0016747">
    <property type="term" value="F:acyltransferase activity, transferring groups other than amino-acyl groups"/>
    <property type="evidence" value="ECO:0007669"/>
    <property type="project" value="TreeGrafter"/>
</dbReference>
<comment type="caution">
    <text evidence="2">The sequence shown here is derived from an EMBL/GenBank/DDBJ whole genome shotgun (WGS) entry which is preliminary data.</text>
</comment>
<dbReference type="AlphaFoldDB" id="A0A1Y2E978"/>
<dbReference type="SUPFAM" id="SSF53474">
    <property type="entry name" value="alpha/beta-Hydrolases"/>
    <property type="match status" value="1"/>
</dbReference>
<gene>
    <name evidence="2" type="ORF">LY90DRAFT_405423</name>
</gene>
<protein>
    <submittedName>
        <fullName evidence="2">Alpha/beta-hydrolase</fullName>
    </submittedName>
</protein>
<dbReference type="Pfam" id="PF00756">
    <property type="entry name" value="Esterase"/>
    <property type="match status" value="1"/>
</dbReference>
<feature type="compositionally biased region" description="Acidic residues" evidence="1">
    <location>
        <begin position="280"/>
        <end position="317"/>
    </location>
</feature>
<dbReference type="EMBL" id="MCOG01000046">
    <property type="protein sequence ID" value="ORY68128.1"/>
    <property type="molecule type" value="Genomic_DNA"/>
</dbReference>
<dbReference type="InterPro" id="IPR050583">
    <property type="entry name" value="Mycobacterial_A85_antigen"/>
</dbReference>
<name>A0A1Y2E978_9FUNG</name>
<evidence type="ECO:0000313" key="3">
    <source>
        <dbReference type="Proteomes" id="UP000193920"/>
    </source>
</evidence>
<proteinExistence type="predicted"/>
<dbReference type="PANTHER" id="PTHR48098:SF1">
    <property type="entry name" value="DIACYLGLYCEROL ACYLTRANSFERASE_MYCOLYLTRANSFERASE AG85A"/>
    <property type="match status" value="1"/>
</dbReference>
<dbReference type="PANTHER" id="PTHR48098">
    <property type="entry name" value="ENTEROCHELIN ESTERASE-RELATED"/>
    <property type="match status" value="1"/>
</dbReference>
<feature type="region of interest" description="Disordered" evidence="1">
    <location>
        <begin position="279"/>
        <end position="317"/>
    </location>
</feature>